<reference evidence="1 2" key="1">
    <citation type="submission" date="2016-03" db="EMBL/GenBank/DDBJ databases">
        <title>Comparative genomics of human isolates of Fusobacterium necrophorum.</title>
        <authorList>
            <person name="Jensen A."/>
            <person name="Bank S."/>
            <person name="Andersen P.S."/>
            <person name="Kristensen L.H."/>
            <person name="Prag J."/>
        </authorList>
    </citation>
    <scope>NUCLEOTIDE SEQUENCE [LARGE SCALE GENOMIC DNA]</scope>
    <source>
        <strain evidence="1 2">LS_1264</strain>
    </source>
</reference>
<keyword evidence="1" id="KW-0489">Methyltransferase</keyword>
<dbReference type="Proteomes" id="UP000075816">
    <property type="component" value="Unassembled WGS sequence"/>
</dbReference>
<dbReference type="GO" id="GO:0008168">
    <property type="term" value="F:methyltransferase activity"/>
    <property type="evidence" value="ECO:0007669"/>
    <property type="project" value="UniProtKB-KW"/>
</dbReference>
<comment type="caution">
    <text evidence="1">The sequence shown here is derived from an EMBL/GenBank/DDBJ whole genome shotgun (WGS) entry which is preliminary data.</text>
</comment>
<proteinExistence type="predicted"/>
<dbReference type="KEGG" id="fnf:BSQ88_05310"/>
<dbReference type="RefSeq" id="WP_005953934.1">
    <property type="nucleotide sequence ID" value="NZ_CAXOUJ010000032.1"/>
</dbReference>
<dbReference type="eggNOG" id="COG0500">
    <property type="taxonomic scope" value="Bacteria"/>
</dbReference>
<evidence type="ECO:0000313" key="1">
    <source>
        <dbReference type="EMBL" id="KYL05572.1"/>
    </source>
</evidence>
<gene>
    <name evidence="1" type="ORF">A2J07_02215</name>
</gene>
<dbReference type="AlphaFoldDB" id="A0A161QX56"/>
<keyword evidence="1" id="KW-0808">Transferase</keyword>
<sequence length="231" mass="27881">MKTDIYDRWWIEEKENEDSMEKQHHHFWNKLISYIDKENWEDNYVLDFGCNQGAFLRHLYLKKKFFKGIGVDLASNSIKVANSRKNNLPLEYFNTAYPNKLDIKFDIAISSSVLFLIEDLEEHSKIIWDSLKDNGVYYATYTDYVKNPNLPYLYKTISKYAMLKMQLHSLNDIAEAFWKQGFIVEIQRMAPKSYVRLNKEETWISRIEEKMEYEYEHMYIFKFIKSTENSF</sequence>
<dbReference type="Pfam" id="PF13489">
    <property type="entry name" value="Methyltransf_23"/>
    <property type="match status" value="1"/>
</dbReference>
<dbReference type="Gene3D" id="3.40.50.150">
    <property type="entry name" value="Vaccinia Virus protein VP39"/>
    <property type="match status" value="1"/>
</dbReference>
<organism evidence="1 2">
    <name type="scientific">Fusobacterium necrophorum subsp. funduliforme</name>
    <dbReference type="NCBI Taxonomy" id="143387"/>
    <lineage>
        <taxon>Bacteria</taxon>
        <taxon>Fusobacteriati</taxon>
        <taxon>Fusobacteriota</taxon>
        <taxon>Fusobacteriia</taxon>
        <taxon>Fusobacteriales</taxon>
        <taxon>Fusobacteriaceae</taxon>
        <taxon>Fusobacterium</taxon>
    </lineage>
</organism>
<dbReference type="SUPFAM" id="SSF53335">
    <property type="entry name" value="S-adenosyl-L-methionine-dependent methyltransferases"/>
    <property type="match status" value="1"/>
</dbReference>
<dbReference type="InterPro" id="IPR029063">
    <property type="entry name" value="SAM-dependent_MTases_sf"/>
</dbReference>
<name>A0A161QX56_9FUSO</name>
<dbReference type="CDD" id="cd02440">
    <property type="entry name" value="AdoMet_MTases"/>
    <property type="match status" value="1"/>
</dbReference>
<evidence type="ECO:0000313" key="2">
    <source>
        <dbReference type="Proteomes" id="UP000075816"/>
    </source>
</evidence>
<protein>
    <submittedName>
        <fullName evidence="1">Methyltransferase</fullName>
    </submittedName>
</protein>
<accession>A0A161QX56</accession>
<dbReference type="EMBL" id="LVEA01000001">
    <property type="protein sequence ID" value="KYL05572.1"/>
    <property type="molecule type" value="Genomic_DNA"/>
</dbReference>
<dbReference type="GO" id="GO:0032259">
    <property type="term" value="P:methylation"/>
    <property type="evidence" value="ECO:0007669"/>
    <property type="project" value="UniProtKB-KW"/>
</dbReference>